<dbReference type="GO" id="GO:0005524">
    <property type="term" value="F:ATP binding"/>
    <property type="evidence" value="ECO:0007669"/>
    <property type="project" value="UniProtKB-KW"/>
</dbReference>
<evidence type="ECO:0000256" key="12">
    <source>
        <dbReference type="ARBA" id="ARBA00023012"/>
    </source>
</evidence>
<evidence type="ECO:0000256" key="4">
    <source>
        <dbReference type="ARBA" id="ARBA00022475"/>
    </source>
</evidence>
<dbReference type="InterPro" id="IPR039506">
    <property type="entry name" value="SPOB_a"/>
</dbReference>
<keyword evidence="5" id="KW-0597">Phosphoprotein</keyword>
<keyword evidence="4" id="KW-1003">Cell membrane</keyword>
<evidence type="ECO:0000256" key="13">
    <source>
        <dbReference type="ARBA" id="ARBA00023136"/>
    </source>
</evidence>
<dbReference type="Pfam" id="PF17203">
    <property type="entry name" value="sCache_3_2"/>
    <property type="match status" value="1"/>
</dbReference>
<proteinExistence type="predicted"/>
<dbReference type="EC" id="2.7.13.3" evidence="3"/>
<reference evidence="16" key="1">
    <citation type="journal article" date="2014" name="Int. J. Syst. Evol. Microbiol.">
        <title>Complete genome sequence of Corynebacterium casei LMG S-19264T (=DSM 44701T), isolated from a smear-ripened cheese.</title>
        <authorList>
            <consortium name="US DOE Joint Genome Institute (JGI-PGF)"/>
            <person name="Walter F."/>
            <person name="Albersmeier A."/>
            <person name="Kalinowski J."/>
            <person name="Ruckert C."/>
        </authorList>
    </citation>
    <scope>NUCLEOTIDE SEQUENCE</scope>
    <source>
        <strain evidence="16">JCM 5069</strain>
    </source>
</reference>
<dbReference type="InterPro" id="IPR013767">
    <property type="entry name" value="PAS_fold"/>
</dbReference>
<keyword evidence="7 14" id="KW-0812">Transmembrane</keyword>
<dbReference type="InterPro" id="IPR004358">
    <property type="entry name" value="Sig_transdc_His_kin-like_C"/>
</dbReference>
<name>A0A919GLY5_9ACTN</name>
<keyword evidence="8" id="KW-0547">Nucleotide-binding</keyword>
<evidence type="ECO:0000256" key="3">
    <source>
        <dbReference type="ARBA" id="ARBA00012438"/>
    </source>
</evidence>
<dbReference type="Pfam" id="PF14689">
    <property type="entry name" value="SPOB_a"/>
    <property type="match status" value="1"/>
</dbReference>
<dbReference type="InterPro" id="IPR033463">
    <property type="entry name" value="sCache_3"/>
</dbReference>
<evidence type="ECO:0000313" key="17">
    <source>
        <dbReference type="Proteomes" id="UP000603708"/>
    </source>
</evidence>
<sequence>MARLRVGWPRQVFAQVLIAQLLITTGVLLLLTGLFLQPLRTQLDDQAEHEALAIAQTTAADPDIAAGLLAGGPDPRGPVQRQAELTRRATGALYVVVMNLRGVRWSHTDARRVGHHVSTDPSIPLHGRVVLQVDRGTLGTSARAKVPLRDRRGRVVGAVSVGIAYSGVRDRLLAALPGLLRYAGATLAVGACAAFLVARALRRRTHGVSVADISALLAEREAMLHAVREGVVALDEKDRVRLVNDEAARLLALDDGAEGRRLNDLLPPGRSRDVLAGQVTGRDLLTVRGSRVLIANRMPTQDGGSVVTLRDRTEVAVLGRELDSTKGLLEALRAQDHEHANRLHTVLGFLDLDMAERARSYVAGLTRARHASAEKFSERIRMPVVSALLVGKSAIASERGVALRLSDRTLLPNGLIDARDVVTVLGNLIDNALDVVGGGRVTEPVVEVEVLVEGDTVVARVSDNGPGVPVGLRERIFDEGWTTKTSPAHRDRGLGLALVRSLAERYGGVARVAARAGGGAVFTVTFPGTFSDAPKAPSVPALAGDPS</sequence>
<dbReference type="GO" id="GO:0000155">
    <property type="term" value="F:phosphorelay sensor kinase activity"/>
    <property type="evidence" value="ECO:0007669"/>
    <property type="project" value="InterPro"/>
</dbReference>
<evidence type="ECO:0000256" key="9">
    <source>
        <dbReference type="ARBA" id="ARBA00022777"/>
    </source>
</evidence>
<dbReference type="AlphaFoldDB" id="A0A919GLY5"/>
<feature type="transmembrane region" description="Helical" evidence="14">
    <location>
        <begin position="12"/>
        <end position="36"/>
    </location>
</feature>
<evidence type="ECO:0000256" key="10">
    <source>
        <dbReference type="ARBA" id="ARBA00022840"/>
    </source>
</evidence>
<evidence type="ECO:0000256" key="14">
    <source>
        <dbReference type="SAM" id="Phobius"/>
    </source>
</evidence>
<evidence type="ECO:0000259" key="15">
    <source>
        <dbReference type="PROSITE" id="PS50109"/>
    </source>
</evidence>
<keyword evidence="17" id="KW-1185">Reference proteome</keyword>
<dbReference type="Gene3D" id="1.10.287.130">
    <property type="match status" value="1"/>
</dbReference>
<evidence type="ECO:0000256" key="5">
    <source>
        <dbReference type="ARBA" id="ARBA00022553"/>
    </source>
</evidence>
<dbReference type="GO" id="GO:0005886">
    <property type="term" value="C:plasma membrane"/>
    <property type="evidence" value="ECO:0007669"/>
    <property type="project" value="UniProtKB-SubCell"/>
</dbReference>
<dbReference type="InterPro" id="IPR016120">
    <property type="entry name" value="Sig_transdc_His_kin_SpoOB"/>
</dbReference>
<dbReference type="Gene3D" id="3.30.565.10">
    <property type="entry name" value="Histidine kinase-like ATPase, C-terminal domain"/>
    <property type="match status" value="1"/>
</dbReference>
<keyword evidence="6" id="KW-0808">Transferase</keyword>
<dbReference type="EMBL" id="BNCD01000022">
    <property type="protein sequence ID" value="GHH86493.1"/>
    <property type="molecule type" value="Genomic_DNA"/>
</dbReference>
<accession>A0A919GLY5</accession>
<evidence type="ECO:0000313" key="16">
    <source>
        <dbReference type="EMBL" id="GHH86493.1"/>
    </source>
</evidence>
<gene>
    <name evidence="16" type="ORF">GCM10018793_58600</name>
</gene>
<dbReference type="RefSeq" id="WP_189937193.1">
    <property type="nucleotide sequence ID" value="NZ_BNCD01000022.1"/>
</dbReference>
<dbReference type="SUPFAM" id="SSF55890">
    <property type="entry name" value="Sporulation response regulatory protein Spo0B"/>
    <property type="match status" value="1"/>
</dbReference>
<comment type="catalytic activity">
    <reaction evidence="1">
        <text>ATP + protein L-histidine = ADP + protein N-phospho-L-histidine.</text>
        <dbReference type="EC" id="2.7.13.3"/>
    </reaction>
</comment>
<dbReference type="SUPFAM" id="SSF55874">
    <property type="entry name" value="ATPase domain of HSP90 chaperone/DNA topoisomerase II/histidine kinase"/>
    <property type="match status" value="1"/>
</dbReference>
<dbReference type="InterPro" id="IPR029151">
    <property type="entry name" value="Sensor-like_sf"/>
</dbReference>
<keyword evidence="10" id="KW-0067">ATP-binding</keyword>
<feature type="domain" description="Histidine kinase" evidence="15">
    <location>
        <begin position="417"/>
        <end position="530"/>
    </location>
</feature>
<evidence type="ECO:0000256" key="2">
    <source>
        <dbReference type="ARBA" id="ARBA00004651"/>
    </source>
</evidence>
<dbReference type="Gene3D" id="3.30.450.20">
    <property type="entry name" value="PAS domain"/>
    <property type="match status" value="2"/>
</dbReference>
<evidence type="ECO:0000256" key="8">
    <source>
        <dbReference type="ARBA" id="ARBA00022741"/>
    </source>
</evidence>
<dbReference type="PRINTS" id="PR00344">
    <property type="entry name" value="BCTRLSENSOR"/>
</dbReference>
<dbReference type="PROSITE" id="PS50109">
    <property type="entry name" value="HIS_KIN"/>
    <property type="match status" value="1"/>
</dbReference>
<dbReference type="Pfam" id="PF00989">
    <property type="entry name" value="PAS"/>
    <property type="match status" value="1"/>
</dbReference>
<evidence type="ECO:0000256" key="11">
    <source>
        <dbReference type="ARBA" id="ARBA00022989"/>
    </source>
</evidence>
<dbReference type="Proteomes" id="UP000603708">
    <property type="component" value="Unassembled WGS sequence"/>
</dbReference>
<evidence type="ECO:0000256" key="1">
    <source>
        <dbReference type="ARBA" id="ARBA00000085"/>
    </source>
</evidence>
<dbReference type="InterPro" id="IPR003594">
    <property type="entry name" value="HATPase_dom"/>
</dbReference>
<keyword evidence="9 16" id="KW-0418">Kinase</keyword>
<keyword evidence="13 14" id="KW-0472">Membrane</keyword>
<dbReference type="SMART" id="SM00387">
    <property type="entry name" value="HATPase_c"/>
    <property type="match status" value="1"/>
</dbReference>
<reference evidence="16" key="2">
    <citation type="submission" date="2020-09" db="EMBL/GenBank/DDBJ databases">
        <authorList>
            <person name="Sun Q."/>
            <person name="Ohkuma M."/>
        </authorList>
    </citation>
    <scope>NUCLEOTIDE SEQUENCE</scope>
    <source>
        <strain evidence="16">JCM 5069</strain>
    </source>
</reference>
<dbReference type="GO" id="GO:0006355">
    <property type="term" value="P:regulation of DNA-templated transcription"/>
    <property type="evidence" value="ECO:0007669"/>
    <property type="project" value="InterPro"/>
</dbReference>
<evidence type="ECO:0000256" key="7">
    <source>
        <dbReference type="ARBA" id="ARBA00022692"/>
    </source>
</evidence>
<evidence type="ECO:0000256" key="6">
    <source>
        <dbReference type="ARBA" id="ARBA00022679"/>
    </source>
</evidence>
<comment type="subcellular location">
    <subcellularLocation>
        <location evidence="2">Cell membrane</location>
        <topology evidence="2">Multi-pass membrane protein</topology>
    </subcellularLocation>
</comment>
<organism evidence="16 17">
    <name type="scientific">Streptomyces sulfonofaciens</name>
    <dbReference type="NCBI Taxonomy" id="68272"/>
    <lineage>
        <taxon>Bacteria</taxon>
        <taxon>Bacillati</taxon>
        <taxon>Actinomycetota</taxon>
        <taxon>Actinomycetes</taxon>
        <taxon>Kitasatosporales</taxon>
        <taxon>Streptomycetaceae</taxon>
        <taxon>Streptomyces</taxon>
    </lineage>
</organism>
<comment type="caution">
    <text evidence="16">The sequence shown here is derived from an EMBL/GenBank/DDBJ whole genome shotgun (WGS) entry which is preliminary data.</text>
</comment>
<keyword evidence="11 14" id="KW-1133">Transmembrane helix</keyword>
<dbReference type="PANTHER" id="PTHR43547:SF10">
    <property type="entry name" value="SENSOR HISTIDINE KINASE DCUS"/>
    <property type="match status" value="1"/>
</dbReference>
<dbReference type="PANTHER" id="PTHR43547">
    <property type="entry name" value="TWO-COMPONENT HISTIDINE KINASE"/>
    <property type="match status" value="1"/>
</dbReference>
<dbReference type="InterPro" id="IPR036890">
    <property type="entry name" value="HATPase_C_sf"/>
</dbReference>
<keyword evidence="12" id="KW-0902">Two-component regulatory system</keyword>
<dbReference type="SUPFAM" id="SSF103190">
    <property type="entry name" value="Sensory domain-like"/>
    <property type="match status" value="1"/>
</dbReference>
<dbReference type="InterPro" id="IPR005467">
    <property type="entry name" value="His_kinase_dom"/>
</dbReference>
<protein>
    <recommendedName>
        <fullName evidence="3">histidine kinase</fullName>
        <ecNumber evidence="3">2.7.13.3</ecNumber>
    </recommendedName>
</protein>
<dbReference type="Pfam" id="PF02518">
    <property type="entry name" value="HATPase_c"/>
    <property type="match status" value="1"/>
</dbReference>